<evidence type="ECO:0000259" key="1">
    <source>
        <dbReference type="Pfam" id="PF00144"/>
    </source>
</evidence>
<dbReference type="STRING" id="1280947.HY30_12430"/>
<keyword evidence="3" id="KW-1185">Reference proteome</keyword>
<dbReference type="PATRIC" id="fig|1280947.3.peg.816"/>
<reference evidence="2 3" key="1">
    <citation type="journal article" date="2014" name="Antonie Van Leeuwenhoek">
        <title>Hyphomonas beringensis sp. nov. and Hyphomonas chukchiensis sp. nov., isolated from surface seawater of the Bering Sea and Chukchi Sea.</title>
        <authorList>
            <person name="Li C."/>
            <person name="Lai Q."/>
            <person name="Li G."/>
            <person name="Dong C."/>
            <person name="Wang J."/>
            <person name="Liao Y."/>
            <person name="Shao Z."/>
        </authorList>
    </citation>
    <scope>NUCLEOTIDE SEQUENCE [LARGE SCALE GENOMIC DNA]</scope>
    <source>
        <strain evidence="2 3">BH-BN04-4</strain>
    </source>
</reference>
<dbReference type="Pfam" id="PF00144">
    <property type="entry name" value="Beta-lactamase"/>
    <property type="match status" value="1"/>
</dbReference>
<evidence type="ECO:0000313" key="3">
    <source>
        <dbReference type="Proteomes" id="UP000027190"/>
    </source>
</evidence>
<dbReference type="eggNOG" id="COG1680">
    <property type="taxonomic scope" value="Bacteria"/>
</dbReference>
<dbReference type="SUPFAM" id="SSF56601">
    <property type="entry name" value="beta-lactamase/transpeptidase-like"/>
    <property type="match status" value="1"/>
</dbReference>
<sequence length="381" mass="40700">MGMAKAEVQGFVHDKFEGVRDQFQTHLDTGADIGASFCVTKDGETVVDLWGGHADVEKTRAWEKDTIVNVYSTTKTMTALTALLLADRGELDFDAPVAKYWPEFAANGKADIKVSHLMSHSAGLSGWREPITNDDLYDWEKATSLLAAQAPLWEPGSAPGYHAITQGYLVGEVIRRIAGKTVGTVFREEIAGPLGADFHIGLPASEDARVADLKPPADASISADPTLTDIKRVTLTNPGIDVSETRTRAWRGAEIPAAGGTGNARSVATIHTILANGGMANGKRFMSEAGCRKALEEQIQGTDLILGIPVRYGLGFGLSGPMSPALNEHSMFWGGYGGSIALIDMESHTTMSYAMNLMQGTTTGDMRAITLAMQAWQGLNA</sequence>
<proteinExistence type="predicted"/>
<dbReference type="InterPro" id="IPR052907">
    <property type="entry name" value="Beta-lactamase/esterase"/>
</dbReference>
<dbReference type="EMBL" id="AWFG01000010">
    <property type="protein sequence ID" value="KCZ60269.1"/>
    <property type="molecule type" value="Genomic_DNA"/>
</dbReference>
<dbReference type="InterPro" id="IPR001466">
    <property type="entry name" value="Beta-lactam-related"/>
</dbReference>
<accession>A0A062US39</accession>
<evidence type="ECO:0000313" key="2">
    <source>
        <dbReference type="EMBL" id="KCZ60269.1"/>
    </source>
</evidence>
<comment type="caution">
    <text evidence="2">The sequence shown here is derived from an EMBL/GenBank/DDBJ whole genome shotgun (WGS) entry which is preliminary data.</text>
</comment>
<feature type="domain" description="Beta-lactamase-related" evidence="1">
    <location>
        <begin position="23"/>
        <end position="367"/>
    </location>
</feature>
<dbReference type="Proteomes" id="UP000027190">
    <property type="component" value="Unassembled WGS sequence"/>
</dbReference>
<dbReference type="AlphaFoldDB" id="A0A062US39"/>
<protein>
    <recommendedName>
        <fullName evidence="1">Beta-lactamase-related domain-containing protein</fullName>
    </recommendedName>
</protein>
<dbReference type="PANTHER" id="PTHR43319:SF3">
    <property type="entry name" value="BETA-LACTAMASE-RELATED DOMAIN-CONTAINING PROTEIN"/>
    <property type="match status" value="1"/>
</dbReference>
<gene>
    <name evidence="2" type="ORF">HY30_12430</name>
</gene>
<dbReference type="InterPro" id="IPR012338">
    <property type="entry name" value="Beta-lactam/transpept-like"/>
</dbReference>
<name>A0A062US39_9PROT</name>
<dbReference type="PANTHER" id="PTHR43319">
    <property type="entry name" value="BETA-LACTAMASE-RELATED"/>
    <property type="match status" value="1"/>
</dbReference>
<organism evidence="2 3">
    <name type="scientific">Hyphomonas chukchiensis</name>
    <dbReference type="NCBI Taxonomy" id="1280947"/>
    <lineage>
        <taxon>Bacteria</taxon>
        <taxon>Pseudomonadati</taxon>
        <taxon>Pseudomonadota</taxon>
        <taxon>Alphaproteobacteria</taxon>
        <taxon>Hyphomonadales</taxon>
        <taxon>Hyphomonadaceae</taxon>
        <taxon>Hyphomonas</taxon>
    </lineage>
</organism>
<dbReference type="Gene3D" id="3.40.710.10">
    <property type="entry name" value="DD-peptidase/beta-lactamase superfamily"/>
    <property type="match status" value="1"/>
</dbReference>